<dbReference type="EC" id="6.1.1.11" evidence="1"/>
<evidence type="ECO:0000256" key="7">
    <source>
        <dbReference type="SAM" id="MobiDB-lite"/>
    </source>
</evidence>
<keyword evidence="5" id="KW-0030">Aminoacyl-tRNA synthetase</keyword>
<dbReference type="Gene3D" id="3.30.930.10">
    <property type="entry name" value="Bira Bifunctional Protein, Domain 2"/>
    <property type="match status" value="1"/>
</dbReference>
<dbReference type="Proteomes" id="UP001648503">
    <property type="component" value="Unassembled WGS sequence"/>
</dbReference>
<dbReference type="PRINTS" id="PR00981">
    <property type="entry name" value="TRNASYNTHSER"/>
</dbReference>
<comment type="caution">
    <text evidence="9">The sequence shown here is derived from an EMBL/GenBank/DDBJ whole genome shotgun (WGS) entry which is preliminary data.</text>
</comment>
<organism evidence="9 10">
    <name type="scientific">Batrachochytrium salamandrivorans</name>
    <dbReference type="NCBI Taxonomy" id="1357716"/>
    <lineage>
        <taxon>Eukaryota</taxon>
        <taxon>Fungi</taxon>
        <taxon>Fungi incertae sedis</taxon>
        <taxon>Chytridiomycota</taxon>
        <taxon>Chytridiomycota incertae sedis</taxon>
        <taxon>Chytridiomycetes</taxon>
        <taxon>Rhizophydiales</taxon>
        <taxon>Rhizophydiales incertae sedis</taxon>
        <taxon>Batrachochytrium</taxon>
    </lineage>
</organism>
<dbReference type="InterPro" id="IPR042103">
    <property type="entry name" value="SerRS_1_N_sf"/>
</dbReference>
<feature type="region of interest" description="Disordered" evidence="7">
    <location>
        <begin position="189"/>
        <end position="211"/>
    </location>
</feature>
<accession>A0ABQ8F7F8</accession>
<protein>
    <recommendedName>
        <fullName evidence="1">serine--tRNA ligase</fullName>
        <ecNumber evidence="1">6.1.1.11</ecNumber>
    </recommendedName>
    <alternativeName>
        <fullName evidence="6">Seryl-tRNA synthetase</fullName>
    </alternativeName>
</protein>
<evidence type="ECO:0000256" key="5">
    <source>
        <dbReference type="ARBA" id="ARBA00023146"/>
    </source>
</evidence>
<dbReference type="InterPro" id="IPR010978">
    <property type="entry name" value="tRNA-bd_arm"/>
</dbReference>
<evidence type="ECO:0000256" key="4">
    <source>
        <dbReference type="ARBA" id="ARBA00022840"/>
    </source>
</evidence>
<dbReference type="InterPro" id="IPR002314">
    <property type="entry name" value="aa-tRNA-synt_IIb"/>
</dbReference>
<dbReference type="InterPro" id="IPR006195">
    <property type="entry name" value="aa-tRNA-synth_II"/>
</dbReference>
<dbReference type="SUPFAM" id="SSF46589">
    <property type="entry name" value="tRNA-binding arm"/>
    <property type="match status" value="1"/>
</dbReference>
<feature type="domain" description="Aminoacyl-transfer RNA synthetases class-II family profile" evidence="8">
    <location>
        <begin position="217"/>
        <end position="524"/>
    </location>
</feature>
<keyword evidence="3" id="KW-0547">Nucleotide-binding</keyword>
<reference evidence="9 10" key="1">
    <citation type="submission" date="2021-02" db="EMBL/GenBank/DDBJ databases">
        <title>Variation within the Batrachochytrium salamandrivorans European outbreak.</title>
        <authorList>
            <person name="Kelly M."/>
            <person name="Pasmans F."/>
            <person name="Shea T.P."/>
            <person name="Munoz J.F."/>
            <person name="Carranza S."/>
            <person name="Cuomo C.A."/>
            <person name="Martel A."/>
        </authorList>
    </citation>
    <scope>NUCLEOTIDE SEQUENCE [LARGE SCALE GENOMIC DNA]</scope>
    <source>
        <strain evidence="9 10">AMFP18/2</strain>
    </source>
</reference>
<dbReference type="SUPFAM" id="SSF55681">
    <property type="entry name" value="Class II aaRS and biotin synthetases"/>
    <property type="match status" value="1"/>
</dbReference>
<evidence type="ECO:0000256" key="1">
    <source>
        <dbReference type="ARBA" id="ARBA00012840"/>
    </source>
</evidence>
<evidence type="ECO:0000256" key="6">
    <source>
        <dbReference type="ARBA" id="ARBA00031113"/>
    </source>
</evidence>
<dbReference type="InterPro" id="IPR045864">
    <property type="entry name" value="aa-tRNA-synth_II/BPL/LPL"/>
</dbReference>
<dbReference type="Gene3D" id="1.10.287.40">
    <property type="entry name" value="Serine-tRNA synthetase, tRNA binding domain"/>
    <property type="match status" value="1"/>
</dbReference>
<dbReference type="PROSITE" id="PS50862">
    <property type="entry name" value="AA_TRNA_LIGASE_II"/>
    <property type="match status" value="1"/>
</dbReference>
<dbReference type="EMBL" id="JAFCIX010000354">
    <property type="protein sequence ID" value="KAH6593514.1"/>
    <property type="molecule type" value="Genomic_DNA"/>
</dbReference>
<dbReference type="InterPro" id="IPR002317">
    <property type="entry name" value="Ser-tRNA-ligase_type_1"/>
</dbReference>
<dbReference type="PANTHER" id="PTHR11778">
    <property type="entry name" value="SERYL-TRNA SYNTHETASE"/>
    <property type="match status" value="1"/>
</dbReference>
<name>A0ABQ8F7F8_9FUNG</name>
<evidence type="ECO:0000259" key="8">
    <source>
        <dbReference type="PROSITE" id="PS50862"/>
    </source>
</evidence>
<feature type="compositionally biased region" description="Polar residues" evidence="7">
    <location>
        <begin position="190"/>
        <end position="207"/>
    </location>
</feature>
<dbReference type="Pfam" id="PF02403">
    <property type="entry name" value="Seryl_tRNA_N"/>
    <property type="match status" value="1"/>
</dbReference>
<evidence type="ECO:0000313" key="9">
    <source>
        <dbReference type="EMBL" id="KAH6593514.1"/>
    </source>
</evidence>
<dbReference type="Pfam" id="PF00587">
    <property type="entry name" value="tRNA-synt_2b"/>
    <property type="match status" value="1"/>
</dbReference>
<sequence>MPLTLQRHAALLQRRPQSLLPLLFITPAHRSMSTDTPPSTYRTFQPHLNYRQLRIDPDILRKNIKSRRISHIDMDAIIKLNDNVTRSEFAVAELRKRRNQIAADMALLIKKQTLLRRNAHPKAEMDACDVDRIQLIQEGKVIKHNVQVSEEALLQQHRRLFEAARHLPNDVHKSVPVGDESCAELLATYGSPSTQPMDSESTASTSDLSHDAPPFRTHLDLAAMHDMLDIDRAGKVSGSRFYYLKNAGAMLEMALTRYAMDMCLQRGFMPVLVPDIIRHEVVEACGFSPRSDDPQTYYVSSHVPREPDAVDPSHPPVGSDHTPLCLAATAEFPLAGMYAGETLLSLPMKMAGMGRAFRAEGLSGSTNRGLYRVHQFTKVELFALTRPTESMDIFKAFIDIQCDIFQGLEICFRVLNMPTEELGAPAHIKYDMEAWMPGRKTWGEISSTSNCTDYQSRRLNIRCFSNAPASISPVLTDKPVTGGDDKGTATEFVHTVNGTACAVPRLLIALLETHQDTDGNIHIPAKLRPYFLGENVKILPVGKTLQEIMADAVSK</sequence>
<evidence type="ECO:0000313" key="10">
    <source>
        <dbReference type="Proteomes" id="UP001648503"/>
    </source>
</evidence>
<evidence type="ECO:0000256" key="3">
    <source>
        <dbReference type="ARBA" id="ARBA00022741"/>
    </source>
</evidence>
<dbReference type="InterPro" id="IPR015866">
    <property type="entry name" value="Ser-tRNA-synth_1_N"/>
</dbReference>
<proteinExistence type="predicted"/>
<gene>
    <name evidence="9" type="ORF">BASA50_007324</name>
</gene>
<keyword evidence="2" id="KW-0436">Ligase</keyword>
<keyword evidence="4" id="KW-0067">ATP-binding</keyword>
<keyword evidence="10" id="KW-1185">Reference proteome</keyword>
<evidence type="ECO:0000256" key="2">
    <source>
        <dbReference type="ARBA" id="ARBA00022598"/>
    </source>
</evidence>